<sequence>MNHPIYCEQPIYQAFFEPINTITNLAFMIAGIVLFIQLKRRNVLNIKGIYFSALLVIVGGLAPYKSDNLFSGFKSNHFLHNIALARDDRR</sequence>
<evidence type="ECO:0000256" key="1">
    <source>
        <dbReference type="SAM" id="Phobius"/>
    </source>
</evidence>
<organism evidence="2 3">
    <name type="scientific">Salinivirga cyanobacteriivorans</name>
    <dbReference type="NCBI Taxonomy" id="1307839"/>
    <lineage>
        <taxon>Bacteria</taxon>
        <taxon>Pseudomonadati</taxon>
        <taxon>Bacteroidota</taxon>
        <taxon>Bacteroidia</taxon>
        <taxon>Bacteroidales</taxon>
        <taxon>Salinivirgaceae</taxon>
        <taxon>Salinivirga</taxon>
    </lineage>
</organism>
<accession>A0A0S2I532</accession>
<keyword evidence="1" id="KW-0472">Membrane</keyword>
<gene>
    <name evidence="2" type="ORF">L21SP5_03759</name>
</gene>
<dbReference type="Proteomes" id="UP000064893">
    <property type="component" value="Chromosome"/>
</dbReference>
<dbReference type="KEGG" id="blq:L21SP5_03759"/>
<dbReference type="OrthoDB" id="277121at2"/>
<keyword evidence="1" id="KW-0812">Transmembrane</keyword>
<dbReference type="AlphaFoldDB" id="A0A0S2I532"/>
<evidence type="ECO:0000313" key="2">
    <source>
        <dbReference type="EMBL" id="ALO17354.1"/>
    </source>
</evidence>
<dbReference type="EMBL" id="CP013118">
    <property type="protein sequence ID" value="ALO17354.1"/>
    <property type="molecule type" value="Genomic_DNA"/>
</dbReference>
<feature type="transmembrane region" description="Helical" evidence="1">
    <location>
        <begin position="48"/>
        <end position="64"/>
    </location>
</feature>
<proteinExistence type="predicted"/>
<keyword evidence="3" id="KW-1185">Reference proteome</keyword>
<name>A0A0S2I532_9BACT</name>
<reference evidence="2 3" key="1">
    <citation type="submission" date="2015-11" db="EMBL/GenBank/DDBJ databases">
        <title>Description and complete genome sequence of a novel strain predominating in hypersaline microbial mats and representing a new family of the Bacteriodetes phylum.</title>
        <authorList>
            <person name="Spring S."/>
            <person name="Bunk B."/>
            <person name="Sproer C."/>
            <person name="Klenk H.-P."/>
        </authorList>
    </citation>
    <scope>NUCLEOTIDE SEQUENCE [LARGE SCALE GENOMIC DNA]</scope>
    <source>
        <strain evidence="2 3">L21-Spi-D4</strain>
    </source>
</reference>
<dbReference type="STRING" id="1307839.L21SP5_03759"/>
<dbReference type="RefSeq" id="WP_057954637.1">
    <property type="nucleotide sequence ID" value="NZ_CP013118.1"/>
</dbReference>
<feature type="transmembrane region" description="Helical" evidence="1">
    <location>
        <begin position="19"/>
        <end position="36"/>
    </location>
</feature>
<evidence type="ECO:0000313" key="3">
    <source>
        <dbReference type="Proteomes" id="UP000064893"/>
    </source>
</evidence>
<keyword evidence="1" id="KW-1133">Transmembrane helix</keyword>
<protein>
    <submittedName>
        <fullName evidence="2">Uncharacterized protein</fullName>
    </submittedName>
</protein>